<accession>A0A167GBY6</accession>
<feature type="domain" description="HhH-GPD" evidence="8">
    <location>
        <begin position="82"/>
        <end position="234"/>
    </location>
</feature>
<dbReference type="GO" id="GO:0000703">
    <property type="term" value="F:oxidized pyrimidine nucleobase lesion DNA N-glycosylase activity"/>
    <property type="evidence" value="ECO:0007669"/>
    <property type="project" value="TreeGrafter"/>
</dbReference>
<dbReference type="SMART" id="SM00478">
    <property type="entry name" value="ENDO3c"/>
    <property type="match status" value="1"/>
</dbReference>
<evidence type="ECO:0000256" key="2">
    <source>
        <dbReference type="ARBA" id="ARBA00022763"/>
    </source>
</evidence>
<dbReference type="Proteomes" id="UP000076738">
    <property type="component" value="Unassembled WGS sequence"/>
</dbReference>
<dbReference type="GO" id="GO:0016829">
    <property type="term" value="F:lyase activity"/>
    <property type="evidence" value="ECO:0007669"/>
    <property type="project" value="UniProtKB-KW"/>
</dbReference>
<name>A0A167GBY6_CALVF</name>
<evidence type="ECO:0000256" key="3">
    <source>
        <dbReference type="ARBA" id="ARBA00022801"/>
    </source>
</evidence>
<dbReference type="GO" id="GO:0005634">
    <property type="term" value="C:nucleus"/>
    <property type="evidence" value="ECO:0007669"/>
    <property type="project" value="TreeGrafter"/>
</dbReference>
<evidence type="ECO:0000313" key="9">
    <source>
        <dbReference type="EMBL" id="KZO90393.1"/>
    </source>
</evidence>
<proteinExistence type="inferred from homology"/>
<dbReference type="EMBL" id="KV417343">
    <property type="protein sequence ID" value="KZO90393.1"/>
    <property type="molecule type" value="Genomic_DNA"/>
</dbReference>
<evidence type="ECO:0000256" key="4">
    <source>
        <dbReference type="ARBA" id="ARBA00023204"/>
    </source>
</evidence>
<keyword evidence="6" id="KW-0326">Glycosidase</keyword>
<dbReference type="GO" id="GO:0006289">
    <property type="term" value="P:nucleotide-excision repair"/>
    <property type="evidence" value="ECO:0007669"/>
    <property type="project" value="TreeGrafter"/>
</dbReference>
<dbReference type="CDD" id="cd00056">
    <property type="entry name" value="ENDO3c"/>
    <property type="match status" value="1"/>
</dbReference>
<evidence type="ECO:0000256" key="6">
    <source>
        <dbReference type="ARBA" id="ARBA00023295"/>
    </source>
</evidence>
<dbReference type="Gene3D" id="1.10.340.30">
    <property type="entry name" value="Hypothetical protein, domain 2"/>
    <property type="match status" value="1"/>
</dbReference>
<dbReference type="PANTHER" id="PTHR43286">
    <property type="entry name" value="ENDONUCLEASE III-LIKE PROTEIN 1"/>
    <property type="match status" value="1"/>
</dbReference>
<evidence type="ECO:0000313" key="10">
    <source>
        <dbReference type="Proteomes" id="UP000076738"/>
    </source>
</evidence>
<dbReference type="InterPro" id="IPR011257">
    <property type="entry name" value="DNA_glycosylase"/>
</dbReference>
<dbReference type="Gene3D" id="1.10.1670.10">
    <property type="entry name" value="Helix-hairpin-Helix base-excision DNA repair enzymes (C-terminal)"/>
    <property type="match status" value="1"/>
</dbReference>
<evidence type="ECO:0000256" key="7">
    <source>
        <dbReference type="SAM" id="MobiDB-lite"/>
    </source>
</evidence>
<dbReference type="OrthoDB" id="2099276at2759"/>
<evidence type="ECO:0000256" key="5">
    <source>
        <dbReference type="ARBA" id="ARBA00023239"/>
    </source>
</evidence>
<dbReference type="GO" id="GO:0006285">
    <property type="term" value="P:base-excision repair, AP site formation"/>
    <property type="evidence" value="ECO:0007669"/>
    <property type="project" value="TreeGrafter"/>
</dbReference>
<keyword evidence="2" id="KW-0227">DNA damage</keyword>
<dbReference type="InterPro" id="IPR023170">
    <property type="entry name" value="HhH_base_excis_C"/>
</dbReference>
<dbReference type="STRING" id="1330018.A0A167GBY6"/>
<dbReference type="Pfam" id="PF00633">
    <property type="entry name" value="HHH"/>
    <property type="match status" value="1"/>
</dbReference>
<dbReference type="GO" id="GO:0003677">
    <property type="term" value="F:DNA binding"/>
    <property type="evidence" value="ECO:0007669"/>
    <property type="project" value="InterPro"/>
</dbReference>
<gene>
    <name evidence="9" type="ORF">CALVIDRAFT_558717</name>
</gene>
<dbReference type="GO" id="GO:0003906">
    <property type="term" value="F:DNA-(apurinic or apyrimidinic site) endonuclease activity"/>
    <property type="evidence" value="ECO:0007669"/>
    <property type="project" value="TreeGrafter"/>
</dbReference>
<dbReference type="InterPro" id="IPR003265">
    <property type="entry name" value="HhH-GPD_domain"/>
</dbReference>
<dbReference type="InterPro" id="IPR004036">
    <property type="entry name" value="Endonuclease-III-like_CS2"/>
</dbReference>
<keyword evidence="10" id="KW-1185">Reference proteome</keyword>
<keyword evidence="4" id="KW-0234">DNA repair</keyword>
<dbReference type="AlphaFoldDB" id="A0A167GBY6"/>
<dbReference type="InterPro" id="IPR000445">
    <property type="entry name" value="HhH_motif"/>
</dbReference>
<dbReference type="SUPFAM" id="SSF48150">
    <property type="entry name" value="DNA-glycosylase"/>
    <property type="match status" value="1"/>
</dbReference>
<protein>
    <submittedName>
        <fullName evidence="9">DNA glycosylase</fullName>
    </submittedName>
</protein>
<dbReference type="PANTHER" id="PTHR43286:SF1">
    <property type="entry name" value="ENDONUCLEASE III-LIKE PROTEIN 1"/>
    <property type="match status" value="1"/>
</dbReference>
<reference evidence="9 10" key="1">
    <citation type="journal article" date="2016" name="Mol. Biol. Evol.">
        <title>Comparative Genomics of Early-Diverging Mushroom-Forming Fungi Provides Insights into the Origins of Lignocellulose Decay Capabilities.</title>
        <authorList>
            <person name="Nagy L.G."/>
            <person name="Riley R."/>
            <person name="Tritt A."/>
            <person name="Adam C."/>
            <person name="Daum C."/>
            <person name="Floudas D."/>
            <person name="Sun H."/>
            <person name="Yadav J.S."/>
            <person name="Pangilinan J."/>
            <person name="Larsson K.H."/>
            <person name="Matsuura K."/>
            <person name="Barry K."/>
            <person name="Labutti K."/>
            <person name="Kuo R."/>
            <person name="Ohm R.A."/>
            <person name="Bhattacharya S.S."/>
            <person name="Shirouzu T."/>
            <person name="Yoshinaga Y."/>
            <person name="Martin F.M."/>
            <person name="Grigoriev I.V."/>
            <person name="Hibbett D.S."/>
        </authorList>
    </citation>
    <scope>NUCLEOTIDE SEQUENCE [LARGE SCALE GENOMIC DNA]</scope>
    <source>
        <strain evidence="9 10">TUFC12733</strain>
    </source>
</reference>
<comment type="similarity">
    <text evidence="1">Belongs to the Nth/MutY family.</text>
</comment>
<evidence type="ECO:0000256" key="1">
    <source>
        <dbReference type="ARBA" id="ARBA00008343"/>
    </source>
</evidence>
<feature type="region of interest" description="Disordered" evidence="7">
    <location>
        <begin position="1"/>
        <end position="24"/>
    </location>
</feature>
<feature type="compositionally biased region" description="Low complexity" evidence="7">
    <location>
        <begin position="7"/>
        <end position="16"/>
    </location>
</feature>
<evidence type="ECO:0000259" key="8">
    <source>
        <dbReference type="SMART" id="SM00478"/>
    </source>
</evidence>
<sequence length="283" mass="32539">MGKRSCTTSAASPSPSKKQKLIRWRSPSRTPLPPWWKETYLLIREMCAKLVAAVDTMGCDRPQDRDIDPKSRRLTIPISLMLRGQTKDERPVRRLQGWRRGWAGLSRWRECWEREMSWCRRQYARLGSGGGNQYLRQSMEKLRDEFEGDVPKTVDELCSLPGVGPKMAFLCLQNAWDINVGIGVDTHVHRITNRLGWHKPPTTTPEQTRLNLQSWLPSEYHAEINHMLVGFGQALCYPFRPDVICARWRRGSCAPAGARWGRSKAGGREGKVEVEEIEEIEEL</sequence>
<organism evidence="9 10">
    <name type="scientific">Calocera viscosa (strain TUFC12733)</name>
    <dbReference type="NCBI Taxonomy" id="1330018"/>
    <lineage>
        <taxon>Eukaryota</taxon>
        <taxon>Fungi</taxon>
        <taxon>Dikarya</taxon>
        <taxon>Basidiomycota</taxon>
        <taxon>Agaricomycotina</taxon>
        <taxon>Dacrymycetes</taxon>
        <taxon>Dacrymycetales</taxon>
        <taxon>Dacrymycetaceae</taxon>
        <taxon>Calocera</taxon>
    </lineage>
</organism>
<dbReference type="PROSITE" id="PS01155">
    <property type="entry name" value="ENDONUCLEASE_III_2"/>
    <property type="match status" value="1"/>
</dbReference>
<keyword evidence="3" id="KW-0378">Hydrolase</keyword>
<keyword evidence="5" id="KW-0456">Lyase</keyword>